<evidence type="ECO:0000259" key="10">
    <source>
        <dbReference type="PROSITE" id="PS50808"/>
    </source>
</evidence>
<accession>A0A397GRU9</accession>
<evidence type="ECO:0000256" key="4">
    <source>
        <dbReference type="ARBA" id="ARBA00022833"/>
    </source>
</evidence>
<gene>
    <name evidence="11" type="ORF">Glove_492g22</name>
</gene>
<evidence type="ECO:0000256" key="1">
    <source>
        <dbReference type="ARBA" id="ARBA00004123"/>
    </source>
</evidence>
<dbReference type="InterPro" id="IPR052035">
    <property type="entry name" value="ZnF_BED_domain_contain"/>
</dbReference>
<comment type="subcellular location">
    <subcellularLocation>
        <location evidence="1">Nucleus</location>
    </subcellularLocation>
</comment>
<dbReference type="AlphaFoldDB" id="A0A397GRU9"/>
<dbReference type="SUPFAM" id="SSF53098">
    <property type="entry name" value="Ribonuclease H-like"/>
    <property type="match status" value="1"/>
</dbReference>
<evidence type="ECO:0000256" key="2">
    <source>
        <dbReference type="ARBA" id="ARBA00022723"/>
    </source>
</evidence>
<dbReference type="Pfam" id="PF02892">
    <property type="entry name" value="zf-BED"/>
    <property type="match status" value="1"/>
</dbReference>
<evidence type="ECO:0000256" key="3">
    <source>
        <dbReference type="ARBA" id="ARBA00022771"/>
    </source>
</evidence>
<keyword evidence="2" id="KW-0479">Metal-binding</keyword>
<feature type="region of interest" description="Disordered" evidence="9">
    <location>
        <begin position="1"/>
        <end position="20"/>
    </location>
</feature>
<keyword evidence="12" id="KW-1185">Reference proteome</keyword>
<feature type="domain" description="BED-type" evidence="10">
    <location>
        <begin position="20"/>
        <end position="79"/>
    </location>
</feature>
<dbReference type="EMBL" id="PQFF01000427">
    <property type="protein sequence ID" value="RHZ50780.1"/>
    <property type="molecule type" value="Genomic_DNA"/>
</dbReference>
<dbReference type="GO" id="GO:0003677">
    <property type="term" value="F:DNA binding"/>
    <property type="evidence" value="ECO:0007669"/>
    <property type="project" value="InterPro"/>
</dbReference>
<keyword evidence="4" id="KW-0862">Zinc</keyword>
<keyword evidence="7" id="KW-0539">Nucleus</keyword>
<feature type="region of interest" description="Disordered" evidence="9">
    <location>
        <begin position="94"/>
        <end position="116"/>
    </location>
</feature>
<dbReference type="Proteomes" id="UP000266861">
    <property type="component" value="Unassembled WGS sequence"/>
</dbReference>
<name>A0A397GRU9_9GLOM</name>
<sequence length="635" mass="72508">MIDSEDELLISTSNRKHSGRPKNEVWQYFNTIPADSTNGKKDLHSGAACKFCKQKWSRGKTSEMIAHLALQCPKPPPPEVRALYLEILNNGSFDDNDDDNSSKRSKPYKQSKITNHVERLTIPDSTNGKKDLHSGAACKFCKQKWSRGKTSEMIAHLVLQCSKPPPPEVRTLYLEILNNGSFDDNDDDNSSKRSKPYKQSKITNHVERLTIRIRLTVTDNKQRRCSRVFTKFFVTCEVPLWIVENPFFIDYSKELCPGFQVPKRTILSTTMINVETATVIAKMKKKLSNETNLTLGEFLKNEIIKVIEEVELCPGFQVPKRTILSTTMINVETATVIAKMKKKLSNETNLTLGEFLKNEIIKVIEEVGAEKFCSIVSDHASNVVLVKNLVSTKYPHIFPIRCIAHHINLLSSDIIKLNWATNIITCCKKIVTFFKQSHVGGAILQQEIVENMIKGGGLKKYVITRWTTAYDCTDSIIRCKNALKQQNFFRNVKDLRTILLPIKKAIINLEHKSTTLADCFINLVIMATAIKELSQTSNQNFSKECQNVFDKRWKEFNFDYYLLAYFLHPKYRDTGLQINTFRIICEKALSIWKLLGGREKSANELIAQISNYSLKNWPAGEAYSSKPKILELLFI</sequence>
<dbReference type="InterPro" id="IPR007021">
    <property type="entry name" value="DUF659"/>
</dbReference>
<dbReference type="InterPro" id="IPR003656">
    <property type="entry name" value="Znf_BED"/>
</dbReference>
<proteinExistence type="predicted"/>
<evidence type="ECO:0000256" key="8">
    <source>
        <dbReference type="PROSITE-ProRule" id="PRU00027"/>
    </source>
</evidence>
<evidence type="ECO:0000313" key="12">
    <source>
        <dbReference type="Proteomes" id="UP000266861"/>
    </source>
</evidence>
<dbReference type="PANTHER" id="PTHR46481:SF10">
    <property type="entry name" value="ZINC FINGER BED DOMAIN-CONTAINING PROTEIN 39"/>
    <property type="match status" value="1"/>
</dbReference>
<dbReference type="GO" id="GO:0008270">
    <property type="term" value="F:zinc ion binding"/>
    <property type="evidence" value="ECO:0007669"/>
    <property type="project" value="UniProtKB-KW"/>
</dbReference>
<keyword evidence="6" id="KW-0804">Transcription</keyword>
<evidence type="ECO:0000256" key="6">
    <source>
        <dbReference type="ARBA" id="ARBA00023163"/>
    </source>
</evidence>
<evidence type="ECO:0000256" key="5">
    <source>
        <dbReference type="ARBA" id="ARBA00023015"/>
    </source>
</evidence>
<dbReference type="GO" id="GO:0005634">
    <property type="term" value="C:nucleus"/>
    <property type="evidence" value="ECO:0007669"/>
    <property type="project" value="UniProtKB-SubCell"/>
</dbReference>
<comment type="caution">
    <text evidence="11">The sequence shown here is derived from an EMBL/GenBank/DDBJ whole genome shotgun (WGS) entry which is preliminary data.</text>
</comment>
<dbReference type="InterPro" id="IPR012337">
    <property type="entry name" value="RNaseH-like_sf"/>
</dbReference>
<keyword evidence="5" id="KW-0805">Transcription regulation</keyword>
<protein>
    <recommendedName>
        <fullName evidence="10">BED-type domain-containing protein</fullName>
    </recommendedName>
</protein>
<dbReference type="Pfam" id="PF04937">
    <property type="entry name" value="DUF659"/>
    <property type="match status" value="1"/>
</dbReference>
<evidence type="ECO:0000313" key="11">
    <source>
        <dbReference type="EMBL" id="RHZ50780.1"/>
    </source>
</evidence>
<dbReference type="OrthoDB" id="2444120at2759"/>
<keyword evidence="3 8" id="KW-0863">Zinc-finger</keyword>
<reference evidence="11 12" key="1">
    <citation type="submission" date="2018-08" db="EMBL/GenBank/DDBJ databases">
        <title>Genome and evolution of the arbuscular mycorrhizal fungus Diversispora epigaea (formerly Glomus versiforme) and its bacterial endosymbionts.</title>
        <authorList>
            <person name="Sun X."/>
            <person name="Fei Z."/>
            <person name="Harrison M."/>
        </authorList>
    </citation>
    <scope>NUCLEOTIDE SEQUENCE [LARGE SCALE GENOMIC DNA]</scope>
    <source>
        <strain evidence="11 12">IT104</strain>
    </source>
</reference>
<evidence type="ECO:0000256" key="9">
    <source>
        <dbReference type="SAM" id="MobiDB-lite"/>
    </source>
</evidence>
<dbReference type="PANTHER" id="PTHR46481">
    <property type="entry name" value="ZINC FINGER BED DOMAIN-CONTAINING PROTEIN 4"/>
    <property type="match status" value="1"/>
</dbReference>
<evidence type="ECO:0000256" key="7">
    <source>
        <dbReference type="ARBA" id="ARBA00023242"/>
    </source>
</evidence>
<organism evidence="11 12">
    <name type="scientific">Diversispora epigaea</name>
    <dbReference type="NCBI Taxonomy" id="1348612"/>
    <lineage>
        <taxon>Eukaryota</taxon>
        <taxon>Fungi</taxon>
        <taxon>Fungi incertae sedis</taxon>
        <taxon>Mucoromycota</taxon>
        <taxon>Glomeromycotina</taxon>
        <taxon>Glomeromycetes</taxon>
        <taxon>Diversisporales</taxon>
        <taxon>Diversisporaceae</taxon>
        <taxon>Diversispora</taxon>
    </lineage>
</organism>
<dbReference type="PROSITE" id="PS50808">
    <property type="entry name" value="ZF_BED"/>
    <property type="match status" value="1"/>
</dbReference>